<dbReference type="NCBIfam" id="TIGR04057">
    <property type="entry name" value="SusC_RagA_signa"/>
    <property type="match status" value="1"/>
</dbReference>
<keyword evidence="5 7" id="KW-0472">Membrane</keyword>
<keyword evidence="11" id="KW-1185">Reference proteome</keyword>
<keyword evidence="3 7" id="KW-1134">Transmembrane beta strand</keyword>
<dbReference type="PROSITE" id="PS52016">
    <property type="entry name" value="TONB_DEPENDENT_REC_3"/>
    <property type="match status" value="1"/>
</dbReference>
<comment type="similarity">
    <text evidence="7">Belongs to the TonB-dependent receptor family.</text>
</comment>
<dbReference type="InterPro" id="IPR023997">
    <property type="entry name" value="TonB-dep_OMP_SusC/RagA_CS"/>
</dbReference>
<dbReference type="InterPro" id="IPR039426">
    <property type="entry name" value="TonB-dep_rcpt-like"/>
</dbReference>
<organism evidence="10 11">
    <name type="scientific">Echinicola arenosa</name>
    <dbReference type="NCBI Taxonomy" id="2774144"/>
    <lineage>
        <taxon>Bacteria</taxon>
        <taxon>Pseudomonadati</taxon>
        <taxon>Bacteroidota</taxon>
        <taxon>Cytophagia</taxon>
        <taxon>Cytophagales</taxon>
        <taxon>Cyclobacteriaceae</taxon>
        <taxon>Echinicola</taxon>
    </lineage>
</organism>
<reference evidence="10 11" key="1">
    <citation type="submission" date="2020-09" db="EMBL/GenBank/DDBJ databases">
        <title>Echinicola sp. CAU 1574 isolated from sand of Sido Beach.</title>
        <authorList>
            <person name="Kim W."/>
        </authorList>
    </citation>
    <scope>NUCLEOTIDE SEQUENCE [LARGE SCALE GENOMIC DNA]</scope>
    <source>
        <strain evidence="10 11">CAU 1574</strain>
    </source>
</reference>
<keyword evidence="2 7" id="KW-0813">Transport</keyword>
<name>A0ABR9AK19_9BACT</name>
<dbReference type="Gene3D" id="2.170.130.10">
    <property type="entry name" value="TonB-dependent receptor, plug domain"/>
    <property type="match status" value="1"/>
</dbReference>
<evidence type="ECO:0000256" key="3">
    <source>
        <dbReference type="ARBA" id="ARBA00022452"/>
    </source>
</evidence>
<comment type="caution">
    <text evidence="10">The sequence shown here is derived from an EMBL/GenBank/DDBJ whole genome shotgun (WGS) entry which is preliminary data.</text>
</comment>
<dbReference type="InterPro" id="IPR008969">
    <property type="entry name" value="CarboxyPept-like_regulatory"/>
</dbReference>
<evidence type="ECO:0000313" key="10">
    <source>
        <dbReference type="EMBL" id="MBD8489106.1"/>
    </source>
</evidence>
<dbReference type="NCBIfam" id="TIGR04056">
    <property type="entry name" value="OMP_RagA_SusC"/>
    <property type="match status" value="1"/>
</dbReference>
<feature type="transmembrane region" description="Helical" evidence="8">
    <location>
        <begin position="7"/>
        <end position="33"/>
    </location>
</feature>
<comment type="subcellular location">
    <subcellularLocation>
        <location evidence="1 7">Cell outer membrane</location>
        <topology evidence="1 7">Multi-pass membrane protein</topology>
    </subcellularLocation>
</comment>
<dbReference type="InterPro" id="IPR023996">
    <property type="entry name" value="TonB-dep_OMP_SusC/RagA"/>
</dbReference>
<accession>A0ABR9AK19</accession>
<proteinExistence type="inferred from homology"/>
<dbReference type="Proteomes" id="UP000647133">
    <property type="component" value="Unassembled WGS sequence"/>
</dbReference>
<evidence type="ECO:0000313" key="11">
    <source>
        <dbReference type="Proteomes" id="UP000647133"/>
    </source>
</evidence>
<dbReference type="SUPFAM" id="SSF56935">
    <property type="entry name" value="Porins"/>
    <property type="match status" value="1"/>
</dbReference>
<dbReference type="Gene3D" id="2.40.170.20">
    <property type="entry name" value="TonB-dependent receptor, beta-barrel domain"/>
    <property type="match status" value="1"/>
</dbReference>
<keyword evidence="10" id="KW-0675">Receptor</keyword>
<dbReference type="EMBL" id="JACYTQ010000003">
    <property type="protein sequence ID" value="MBD8489106.1"/>
    <property type="molecule type" value="Genomic_DNA"/>
</dbReference>
<dbReference type="SUPFAM" id="SSF49464">
    <property type="entry name" value="Carboxypeptidase regulatory domain-like"/>
    <property type="match status" value="1"/>
</dbReference>
<gene>
    <name evidence="10" type="ORF">IFO69_10150</name>
</gene>
<dbReference type="Gene3D" id="2.60.40.1120">
    <property type="entry name" value="Carboxypeptidase-like, regulatory domain"/>
    <property type="match status" value="1"/>
</dbReference>
<feature type="domain" description="TonB-dependent receptor plug" evidence="9">
    <location>
        <begin position="225"/>
        <end position="338"/>
    </location>
</feature>
<evidence type="ECO:0000256" key="5">
    <source>
        <dbReference type="ARBA" id="ARBA00023136"/>
    </source>
</evidence>
<dbReference type="InterPro" id="IPR036942">
    <property type="entry name" value="Beta-barrel_TonB_sf"/>
</dbReference>
<evidence type="ECO:0000256" key="4">
    <source>
        <dbReference type="ARBA" id="ARBA00022692"/>
    </source>
</evidence>
<dbReference type="Pfam" id="PF07715">
    <property type="entry name" value="Plug"/>
    <property type="match status" value="1"/>
</dbReference>
<evidence type="ECO:0000256" key="2">
    <source>
        <dbReference type="ARBA" id="ARBA00022448"/>
    </source>
</evidence>
<keyword evidence="8" id="KW-1133">Transmembrane helix</keyword>
<protein>
    <submittedName>
        <fullName evidence="10">TonB-dependent receptor</fullName>
    </submittedName>
</protein>
<keyword evidence="6 7" id="KW-0998">Cell outer membrane</keyword>
<dbReference type="InterPro" id="IPR037066">
    <property type="entry name" value="Plug_dom_sf"/>
</dbReference>
<evidence type="ECO:0000259" key="9">
    <source>
        <dbReference type="Pfam" id="PF07715"/>
    </source>
</evidence>
<evidence type="ECO:0000256" key="8">
    <source>
        <dbReference type="SAM" id="Phobius"/>
    </source>
</evidence>
<evidence type="ECO:0000256" key="6">
    <source>
        <dbReference type="ARBA" id="ARBA00023237"/>
    </source>
</evidence>
<keyword evidence="4 7" id="KW-0812">Transmembrane</keyword>
<dbReference type="InterPro" id="IPR012910">
    <property type="entry name" value="Plug_dom"/>
</dbReference>
<evidence type="ECO:0000256" key="7">
    <source>
        <dbReference type="PROSITE-ProRule" id="PRU01360"/>
    </source>
</evidence>
<sequence>MKITQTLWWITGTVRLFIYLSCLMCCGLSYAGLVKGQTPKNIEQVFLDIDIKGSFEAVVDELEDKTGYLFAYNETDLKNMGEISLSYQNASLYRVLTDIVQQTGLHFKQVNNNISVTRPPSSPFVEIVETLDIEVTGTVISGEDNLPLPGVNVVIKGAGTGTVTDIDGKYSLSVPDASTILVFSSIGFQTKEVVVGSSTRLDITMEVDMQQLGEVVVIGYGTQKKSDLTGAISSVSAEKIEERPVTNVVQALQGNAAGVHVNSNVRPGELPTVRIRGNRSINASNDPLYVIDGIPVISQLGVNSFSLNDINPNDIASVEILKDASATAIYGSRGANGVILVTTKKGKKGRLQVNYNSTVSFDSYKNLTVWKNGGQYIDLWRESMINGRLYGDANVEDLSLPAQSWYPDPFLDEEVLGLSQDTYARDGVWMGYEWEEFGVTPRYRPTTAAEQAMGWPDQVPIYNSENVRTYDWQDEVTRQGITNIQQLSLSSGSENSSLYLSLGYYNQVGVQKDQDFERFTLNINGDISPTKWLTVGSSVLGSFSIQNYGFMGPNTSNTGSKDLFSRANDQFPYAIPRDDAGNLIQNPGGNLNLWNPIMDIDQAINERRASSLMANIYTEIKFTPWLRYRLNFGGQMRNFRNGSWTGPESSNHLTVRPNTAGMSREENFSWVAENLLFIDKTFNDIHTIGVTLLQSSQYSRMEGLSIGVSNTIVPASMWYDLSSNTNGRPDGYGSSFTENTIQSYMARVNYTLMDKYLLTASGRYDGASVLAPGQKWDFFPSFSVAWKIQEEEFMSNVNWMDELKVRLGYGVTGNSSVSPYTTSGPLSRNPYVFESNAAIGFLPQLVRNPDLGWEKTAQLNAGLDFMTFKGRIKGTFEFYKMNTTGLIFQRSIPAVTGYVQKFENIGSTQNRGFELTLSTINMDKGNFFWQTDINFGINREEITELVNGEEDMISNNLFIGHPIHTFYDYENDGIWQNTEADLEEMRQFNENGHRFYPGTVKVVDQNGDYTINADDRVVVGSRQPKWTGGLTNTFGYGDWTLSFMAYARIGQTYMGGYPHYGGIYPNGRYETDFWDWDNPGGKWPLPIMGANVENISSSMQFNDGSFVAIRHITLGYQFPTNIVEKLFLSNLSINAQIINPFLFGGEVVGWGINPDDDNSWERRNGSGDVLGGMNSNTILPQSLVFTLKAGF</sequence>
<evidence type="ECO:0000256" key="1">
    <source>
        <dbReference type="ARBA" id="ARBA00004571"/>
    </source>
</evidence>
<dbReference type="Pfam" id="PF13715">
    <property type="entry name" value="CarbopepD_reg_2"/>
    <property type="match status" value="1"/>
</dbReference>
<dbReference type="RefSeq" id="WP_192009995.1">
    <property type="nucleotide sequence ID" value="NZ_JACYTQ010000003.1"/>
</dbReference>